<dbReference type="RefSeq" id="WP_141926233.1">
    <property type="nucleotide sequence ID" value="NZ_VFQC01000003.1"/>
</dbReference>
<feature type="compositionally biased region" description="Acidic residues" evidence="1">
    <location>
        <begin position="118"/>
        <end position="134"/>
    </location>
</feature>
<name>A0A543N7M0_9ACTN</name>
<keyword evidence="2" id="KW-0812">Transmembrane</keyword>
<protein>
    <submittedName>
        <fullName evidence="4">Putative deaminase of polymorphic toxin system</fullName>
    </submittedName>
</protein>
<dbReference type="EMBL" id="VFQC01000003">
    <property type="protein sequence ID" value="TQN27824.1"/>
    <property type="molecule type" value="Genomic_DNA"/>
</dbReference>
<keyword evidence="5" id="KW-1185">Reference proteome</keyword>
<evidence type="ECO:0000259" key="3">
    <source>
        <dbReference type="SMART" id="SM00306"/>
    </source>
</evidence>
<dbReference type="InterPro" id="IPR032721">
    <property type="entry name" value="Toxin-deaminase"/>
</dbReference>
<dbReference type="SUPFAM" id="SSF51294">
    <property type="entry name" value="Hedgehog/intein (Hint) domain"/>
    <property type="match status" value="1"/>
</dbReference>
<sequence length="657" mass="69548">MLRRLHDPDRGASLLEYGAVVVLCAAILTALVQSGLVTTISSGVQSATDSLFSPGDSQGTGTSDTDPDSDPDGADPGSGQDDASEDGSDSPELSHEDGNSGRDDESGQEDGSGQDSGGGEDEGGSDSSGGDDSDGGGGGGDGHNAAPANNDSGSDWNLPDMPDMDDVQEQGGRFLDGAEQAGENAVEDFQESADDLGQLIDDVRDDPVQAAQDRYEQGREDVENIRDAAEDDPLGLARDMLASDEAQEHCRNGRYAECGGMIAGENLSAGIPILGWDKKRQRLEALADSAGNNRGRGDNDSGNSQDEESETRAEGAPSPPGDSSTDSRRDDENDDGEEDSDGSGASCSINSFLPATPVVLADGSRVAISEVEAGDAVWAFDPRTGEEGPRRVTDTISSAGDKQLVDVTVQDEDGGSRTLTATQEHPFWAPQAGEWVEAGELRVGTWLRTSSGTWVQVQALQAYSASGQPVHNLTVEGLHTYYVGAGQADALVHNDDEECLNDGNSVEVPAGPEAVSHWREKWEWTSRTKMRKNVAVADVDLEGVSSQQYVGVSGNQNPEGASTLPQNPRYNNVPDPPRADGSEGNQRALDSERKILERVAENINPRNDDGSYQSPRPDIEGTINLHTELPQCRSCQSVTREFKEEFPNVEIVVTDGR</sequence>
<keyword evidence="2" id="KW-0472">Membrane</keyword>
<evidence type="ECO:0000256" key="1">
    <source>
        <dbReference type="SAM" id="MobiDB-lite"/>
    </source>
</evidence>
<feature type="compositionally biased region" description="Basic and acidic residues" evidence="1">
    <location>
        <begin position="92"/>
        <end position="105"/>
    </location>
</feature>
<dbReference type="Pfam" id="PF14424">
    <property type="entry name" value="Toxin-deaminase"/>
    <property type="match status" value="1"/>
</dbReference>
<feature type="compositionally biased region" description="Polar residues" evidence="1">
    <location>
        <begin position="550"/>
        <end position="570"/>
    </location>
</feature>
<dbReference type="OrthoDB" id="582519at2"/>
<comment type="caution">
    <text evidence="4">The sequence shown here is derived from an EMBL/GenBank/DDBJ whole genome shotgun (WGS) entry which is preliminary data.</text>
</comment>
<feature type="region of interest" description="Disordered" evidence="1">
    <location>
        <begin position="285"/>
        <end position="349"/>
    </location>
</feature>
<feature type="compositionally biased region" description="Low complexity" evidence="1">
    <location>
        <begin position="53"/>
        <end position="64"/>
    </location>
</feature>
<evidence type="ECO:0000313" key="4">
    <source>
        <dbReference type="EMBL" id="TQN27824.1"/>
    </source>
</evidence>
<proteinExistence type="predicted"/>
<feature type="region of interest" description="Disordered" evidence="1">
    <location>
        <begin position="49"/>
        <end position="189"/>
    </location>
</feature>
<dbReference type="SMART" id="SM00306">
    <property type="entry name" value="HintN"/>
    <property type="match status" value="1"/>
</dbReference>
<dbReference type="InterPro" id="IPR036844">
    <property type="entry name" value="Hint_dom_sf"/>
</dbReference>
<feature type="region of interest" description="Disordered" evidence="1">
    <location>
        <begin position="550"/>
        <end position="587"/>
    </location>
</feature>
<organism evidence="4 5">
    <name type="scientific">Haloactinospora alba</name>
    <dbReference type="NCBI Taxonomy" id="405555"/>
    <lineage>
        <taxon>Bacteria</taxon>
        <taxon>Bacillati</taxon>
        <taxon>Actinomycetota</taxon>
        <taxon>Actinomycetes</taxon>
        <taxon>Streptosporangiales</taxon>
        <taxon>Nocardiopsidaceae</taxon>
        <taxon>Haloactinospora</taxon>
    </lineage>
</organism>
<keyword evidence="2" id="KW-1133">Transmembrane helix</keyword>
<gene>
    <name evidence="4" type="ORF">FHX37_4554</name>
</gene>
<reference evidence="4 5" key="1">
    <citation type="submission" date="2019-06" db="EMBL/GenBank/DDBJ databases">
        <title>Sequencing the genomes of 1000 actinobacteria strains.</title>
        <authorList>
            <person name="Klenk H.-P."/>
        </authorList>
    </citation>
    <scope>NUCLEOTIDE SEQUENCE [LARGE SCALE GENOMIC DNA]</scope>
    <source>
        <strain evidence="4 5">DSM 45015</strain>
    </source>
</reference>
<evidence type="ECO:0000313" key="5">
    <source>
        <dbReference type="Proteomes" id="UP000317422"/>
    </source>
</evidence>
<dbReference type="Proteomes" id="UP000317422">
    <property type="component" value="Unassembled WGS sequence"/>
</dbReference>
<accession>A0A543N7M0</accession>
<feature type="domain" description="Hint" evidence="3">
    <location>
        <begin position="349"/>
        <end position="451"/>
    </location>
</feature>
<evidence type="ECO:0000256" key="2">
    <source>
        <dbReference type="SAM" id="Phobius"/>
    </source>
</evidence>
<dbReference type="AlphaFoldDB" id="A0A543N7M0"/>
<dbReference type="Pfam" id="PF07591">
    <property type="entry name" value="PT-HINT"/>
    <property type="match status" value="1"/>
</dbReference>
<feature type="compositionally biased region" description="Acidic residues" evidence="1">
    <location>
        <begin position="332"/>
        <end position="341"/>
    </location>
</feature>
<dbReference type="Gene3D" id="2.170.16.10">
    <property type="entry name" value="Hedgehog/Intein (Hint) domain"/>
    <property type="match status" value="1"/>
</dbReference>
<feature type="transmembrane region" description="Helical" evidence="2">
    <location>
        <begin position="12"/>
        <end position="32"/>
    </location>
</feature>
<dbReference type="InterPro" id="IPR003587">
    <property type="entry name" value="Hint_dom_N"/>
</dbReference>
<dbReference type="CDD" id="cd00081">
    <property type="entry name" value="Hint"/>
    <property type="match status" value="1"/>
</dbReference>